<dbReference type="InterPro" id="IPR054722">
    <property type="entry name" value="PolX-like_BBD"/>
</dbReference>
<dbReference type="Gene3D" id="3.30.420.10">
    <property type="entry name" value="Ribonuclease H-like superfamily/Ribonuclease H"/>
    <property type="match status" value="1"/>
</dbReference>
<keyword evidence="1" id="KW-0645">Protease</keyword>
<reference evidence="3" key="1">
    <citation type="submission" date="2025-08" db="UniProtKB">
        <authorList>
            <consortium name="RefSeq"/>
        </authorList>
    </citation>
    <scope>IDENTIFICATION</scope>
</reference>
<evidence type="ECO:0000256" key="1">
    <source>
        <dbReference type="ARBA" id="ARBA00022670"/>
    </source>
</evidence>
<protein>
    <recommendedName>
        <fullName evidence="2">Integrase catalytic domain-containing protein</fullName>
    </recommendedName>
</protein>
<dbReference type="GO" id="GO:0003676">
    <property type="term" value="F:nucleic acid binding"/>
    <property type="evidence" value="ECO:0007669"/>
    <property type="project" value="InterPro"/>
</dbReference>
<dbReference type="PANTHER" id="PTHR42648:SF31">
    <property type="entry name" value="RNA-DIRECTED DNA POLYMERASE"/>
    <property type="match status" value="1"/>
</dbReference>
<dbReference type="InterPro" id="IPR036397">
    <property type="entry name" value="RNaseH_sf"/>
</dbReference>
<dbReference type="PaxDb" id="4097-A0A1S4BU91"/>
<dbReference type="InterPro" id="IPR001584">
    <property type="entry name" value="Integrase_cat-core"/>
</dbReference>
<dbReference type="GO" id="GO:0006508">
    <property type="term" value="P:proteolysis"/>
    <property type="evidence" value="ECO:0007669"/>
    <property type="project" value="UniProtKB-KW"/>
</dbReference>
<dbReference type="GO" id="GO:0015074">
    <property type="term" value="P:DNA integration"/>
    <property type="evidence" value="ECO:0007669"/>
    <property type="project" value="InterPro"/>
</dbReference>
<evidence type="ECO:0000313" key="3">
    <source>
        <dbReference type="RefSeq" id="XP_016492445.1"/>
    </source>
</evidence>
<dbReference type="RefSeq" id="XP_016492445.1">
    <property type="nucleotide sequence ID" value="XM_016636959.1"/>
</dbReference>
<dbReference type="GO" id="GO:0008233">
    <property type="term" value="F:peptidase activity"/>
    <property type="evidence" value="ECO:0007669"/>
    <property type="project" value="UniProtKB-KW"/>
</dbReference>
<dbReference type="Pfam" id="PF25597">
    <property type="entry name" value="SH3_retrovirus"/>
    <property type="match status" value="1"/>
</dbReference>
<dbReference type="STRING" id="4097.A0A1S4BU91"/>
<organism evidence="3">
    <name type="scientific">Nicotiana tabacum</name>
    <name type="common">Common tobacco</name>
    <dbReference type="NCBI Taxonomy" id="4097"/>
    <lineage>
        <taxon>Eukaryota</taxon>
        <taxon>Viridiplantae</taxon>
        <taxon>Streptophyta</taxon>
        <taxon>Embryophyta</taxon>
        <taxon>Tracheophyta</taxon>
        <taxon>Spermatophyta</taxon>
        <taxon>Magnoliopsida</taxon>
        <taxon>eudicotyledons</taxon>
        <taxon>Gunneridae</taxon>
        <taxon>Pentapetalae</taxon>
        <taxon>asterids</taxon>
        <taxon>lamiids</taxon>
        <taxon>Solanales</taxon>
        <taxon>Solanaceae</taxon>
        <taxon>Nicotianoideae</taxon>
        <taxon>Nicotianeae</taxon>
        <taxon>Nicotiana</taxon>
    </lineage>
</organism>
<gene>
    <name evidence="3" type="primary">LOC107811963</name>
</gene>
<evidence type="ECO:0000259" key="2">
    <source>
        <dbReference type="PROSITE" id="PS50994"/>
    </source>
</evidence>
<dbReference type="PANTHER" id="PTHR42648">
    <property type="entry name" value="TRANSPOSASE, PUTATIVE-RELATED"/>
    <property type="match status" value="1"/>
</dbReference>
<sequence length="463" mass="52165">MTSNKEFLFNITPLPVPYLVSLPNCYKVKVTSTDSFALHPSIVLHNVLYIPSFHHNLISVYRMIQQFRCFILFTYDSCMLLHGPSLKKLLDLGKLDTRLYKLVWKKSSSHPLFYTDSCFQNTVNSDSSPKVSAFNCDFVPSLHHMCDAPSSLSPPYISVPNCESNVSLPNVCTVPSYCSPLFAMCVPCPDKQDETHLMGSKSNVFPLIKMFVTMIKTHFHTIVQTIRSDNALELGSSSSASSVFFFSSKNGIIHQASCPYTPQQNGVIERKHKTLLEASRALMFQSKVPMHFWGDYLLTATYIINILPSKLLHDKSPFEMLYGKAPSYSHLTSFGCLCYATVPIPYRDKFKPRAIPCVFLGYPFAKKSYKLYNLATKQYFISRDVVFHEIYFPLSLPKDFSCSTPTSFPVSPSPCHFFHDDSSIPSASFTSSIPPVSVPSSSLPIHPSNLIRSTREHNLPAYL</sequence>
<dbReference type="InterPro" id="IPR012337">
    <property type="entry name" value="RNaseH-like_sf"/>
</dbReference>
<name>A0A1S4BU91_TOBAC</name>
<keyword evidence="1" id="KW-0378">Hydrolase</keyword>
<dbReference type="SUPFAM" id="SSF53098">
    <property type="entry name" value="Ribonuclease H-like"/>
    <property type="match status" value="1"/>
</dbReference>
<proteinExistence type="predicted"/>
<dbReference type="AlphaFoldDB" id="A0A1S4BU91"/>
<dbReference type="Pfam" id="PF22936">
    <property type="entry name" value="Pol_BBD"/>
    <property type="match status" value="1"/>
</dbReference>
<dbReference type="PROSITE" id="PS50994">
    <property type="entry name" value="INTEGRASE"/>
    <property type="match status" value="1"/>
</dbReference>
<dbReference type="OrthoDB" id="1305682at2759"/>
<accession>A0A1S4BU91</accession>
<dbReference type="InterPro" id="IPR039537">
    <property type="entry name" value="Retrotran_Ty1/copia-like"/>
</dbReference>
<feature type="domain" description="Integrase catalytic" evidence="2">
    <location>
        <begin position="224"/>
        <end position="325"/>
    </location>
</feature>
<dbReference type="KEGG" id="nta:107811963"/>
<dbReference type="InterPro" id="IPR057670">
    <property type="entry name" value="SH3_retrovirus"/>
</dbReference>